<keyword evidence="3" id="KW-1185">Reference proteome</keyword>
<feature type="compositionally biased region" description="Gly residues" evidence="1">
    <location>
        <begin position="32"/>
        <end position="66"/>
    </location>
</feature>
<organism evidence="2 3">
    <name type="scientific">Thermomonas aquatica</name>
    <dbReference type="NCBI Taxonomy" id="2202149"/>
    <lineage>
        <taxon>Bacteria</taxon>
        <taxon>Pseudomonadati</taxon>
        <taxon>Pseudomonadota</taxon>
        <taxon>Gammaproteobacteria</taxon>
        <taxon>Lysobacterales</taxon>
        <taxon>Lysobacteraceae</taxon>
        <taxon>Thermomonas</taxon>
    </lineage>
</organism>
<feature type="region of interest" description="Disordered" evidence="1">
    <location>
        <begin position="29"/>
        <end position="66"/>
    </location>
</feature>
<evidence type="ECO:0000313" key="3">
    <source>
        <dbReference type="Proteomes" id="UP000308149"/>
    </source>
</evidence>
<accession>A0A5B7ZNZ8</accession>
<reference evidence="2 3" key="1">
    <citation type="submission" date="2019-06" db="EMBL/GenBank/DDBJ databases">
        <title>Thermomonas aquatica sp. nov., isolated from an industrial wastewater treatment plant.</title>
        <authorList>
            <person name="Jeon J.H."/>
            <person name="Park D.-S."/>
        </authorList>
    </citation>
    <scope>NUCLEOTIDE SEQUENCE [LARGE SCALE GENOMIC DNA]</scope>
    <source>
        <strain evidence="2 3">SY21</strain>
    </source>
</reference>
<evidence type="ECO:0000313" key="2">
    <source>
        <dbReference type="EMBL" id="QDA56627.1"/>
    </source>
</evidence>
<dbReference type="Proteomes" id="UP000308149">
    <property type="component" value="Chromosome"/>
</dbReference>
<dbReference type="KEGG" id="thes:FHQ07_04510"/>
<gene>
    <name evidence="2" type="ORF">FHQ07_04510</name>
</gene>
<evidence type="ECO:0000256" key="1">
    <source>
        <dbReference type="SAM" id="MobiDB-lite"/>
    </source>
</evidence>
<dbReference type="EMBL" id="CP040871">
    <property type="protein sequence ID" value="QDA56627.1"/>
    <property type="molecule type" value="Genomic_DNA"/>
</dbReference>
<sequence>MDPMLLLGAMFAAIALVVLVFANRWQGRGRRAGSGDGGGWSDGGSHGGDCDAGGDGGGCDGGGGGD</sequence>
<dbReference type="AlphaFoldDB" id="A0A5B7ZNZ8"/>
<dbReference type="RefSeq" id="WP_139715662.1">
    <property type="nucleotide sequence ID" value="NZ_CP040871.1"/>
</dbReference>
<proteinExistence type="predicted"/>
<name>A0A5B7ZNZ8_9GAMM</name>
<protein>
    <submittedName>
        <fullName evidence="2">Uncharacterized protein</fullName>
    </submittedName>
</protein>